<proteinExistence type="inferred from homology"/>
<dbReference type="SUPFAM" id="SSF58104">
    <property type="entry name" value="Methyl-accepting chemotaxis protein (MCP) signaling domain"/>
    <property type="match status" value="1"/>
</dbReference>
<dbReference type="Pfam" id="PF00015">
    <property type="entry name" value="MCPsignal"/>
    <property type="match status" value="1"/>
</dbReference>
<dbReference type="SMART" id="SM00283">
    <property type="entry name" value="MA"/>
    <property type="match status" value="1"/>
</dbReference>
<organism evidence="7 8">
    <name type="scientific">Leptospira biflexa serovar Patoc (strain Patoc 1 / ATCC 23582 / Paris)</name>
    <dbReference type="NCBI Taxonomy" id="456481"/>
    <lineage>
        <taxon>Bacteria</taxon>
        <taxon>Pseudomonadati</taxon>
        <taxon>Spirochaetota</taxon>
        <taxon>Spirochaetia</taxon>
        <taxon>Leptospirales</taxon>
        <taxon>Leptospiraceae</taxon>
        <taxon>Leptospira</taxon>
    </lineage>
</organism>
<dbReference type="GO" id="GO:0006935">
    <property type="term" value="P:chemotaxis"/>
    <property type="evidence" value="ECO:0007669"/>
    <property type="project" value="UniProtKB-KW"/>
</dbReference>
<evidence type="ECO:0000313" key="7">
    <source>
        <dbReference type="EMBL" id="ABZ97370.1"/>
    </source>
</evidence>
<evidence type="ECO:0000313" key="8">
    <source>
        <dbReference type="Proteomes" id="UP000001847"/>
    </source>
</evidence>
<keyword evidence="5" id="KW-0472">Membrane</keyword>
<dbReference type="STRING" id="456481.LEPBI_I1258"/>
<keyword evidence="8" id="KW-1185">Reference proteome</keyword>
<dbReference type="PANTHER" id="PTHR43531:SF11">
    <property type="entry name" value="METHYL-ACCEPTING CHEMOTAXIS PROTEIN 3"/>
    <property type="match status" value="1"/>
</dbReference>
<name>B0SP46_LEPBP</name>
<dbReference type="KEGG" id="lbi:LEPBI_I1258"/>
<keyword evidence="3" id="KW-0807">Transducer</keyword>
<dbReference type="GO" id="GO:0007165">
    <property type="term" value="P:signal transduction"/>
    <property type="evidence" value="ECO:0007669"/>
    <property type="project" value="UniProtKB-KW"/>
</dbReference>
<dbReference type="PANTHER" id="PTHR43531">
    <property type="entry name" value="PROTEIN ICFG"/>
    <property type="match status" value="1"/>
</dbReference>
<dbReference type="Proteomes" id="UP000001847">
    <property type="component" value="Chromosome I"/>
</dbReference>
<sequence length="535" mass="59307">MIFCQRNVFSNSLQSFRMQKTIKKDMDEYTLKSAKTINTIRFILFGIYVLGILGSLGSIRPDQLIVMVMSTSLYGVLAFTQLYLFRKHKNPYPFLFVVGDVILVGLSTWGQSMITLDLSAAALKLGINYTICFFVILYSGFLFSAGQTIIIGTLLIIIHIGSLFFSYLEGVSFVDRNDVHHLAHSVSLPIEIVKVVFLILSTYFMSQMVRLLNAIREEAMEGKKTADSHAKIVSEQKEAMVDTGENLNQSVAALKVFTDDLNGLVQNQAASIEEISASLTEIAQSTENSFHFVKDQYSRIESLNEESQTLEGIVASVRNEIELISNQIKESSKFSNLVTSSMENLNNVLSEVSSSFQKVEDVNQIMKEIADQTNLLALNASIEAARAGEHGRGFAVVAQEVAKLAESSASNASIISKTILKSKSDLIKGNLSAKEATSMASNQEKEMLNIQSKVINFNEKIIDMQKLNARVVESQKQLKEISSQLETIANEQSIGNQEVMRAAQNIEDAVQVVAENTRILAEHIEDIQVLANRIK</sequence>
<dbReference type="HOGENOM" id="CLU_522522_0_0_12"/>
<accession>B0SP46</accession>
<feature type="transmembrane region" description="Helical" evidence="5">
    <location>
        <begin position="92"/>
        <end position="109"/>
    </location>
</feature>
<evidence type="ECO:0000256" key="3">
    <source>
        <dbReference type="PROSITE-ProRule" id="PRU00284"/>
    </source>
</evidence>
<dbReference type="AlphaFoldDB" id="B0SP46"/>
<keyword evidence="5" id="KW-0812">Transmembrane</keyword>
<reference evidence="7 8" key="1">
    <citation type="journal article" date="2008" name="PLoS ONE">
        <title>Genome sequence of the saprophyte Leptospira biflexa provides insights into the evolution of Leptospira and the pathogenesis of leptospirosis.</title>
        <authorList>
            <person name="Picardeau M."/>
            <person name="Bulach D.M."/>
            <person name="Bouchier C."/>
            <person name="Zuerner R.L."/>
            <person name="Zidane N."/>
            <person name="Wilson P.J."/>
            <person name="Creno S."/>
            <person name="Kuczek E.S."/>
            <person name="Bommezzadri S."/>
            <person name="Davis J.C."/>
            <person name="McGrath A."/>
            <person name="Johnson M.J."/>
            <person name="Boursaux-Eude C."/>
            <person name="Seemann T."/>
            <person name="Rouy Z."/>
            <person name="Coppel R.L."/>
            <person name="Rood J.I."/>
            <person name="Lajus A."/>
            <person name="Davies J.K."/>
            <person name="Medigue C."/>
            <person name="Adler B."/>
        </authorList>
    </citation>
    <scope>NUCLEOTIDE SEQUENCE [LARGE SCALE GENOMIC DNA]</scope>
    <source>
        <strain evidence="8">Patoc 1 / ATCC 23582 / Paris</strain>
    </source>
</reference>
<feature type="transmembrane region" description="Helical" evidence="5">
    <location>
        <begin position="42"/>
        <end position="59"/>
    </location>
</feature>
<evidence type="ECO:0000256" key="5">
    <source>
        <dbReference type="SAM" id="Phobius"/>
    </source>
</evidence>
<gene>
    <name evidence="7" type="ordered locus">LEPBI_I1258</name>
</gene>
<dbReference type="Gene3D" id="1.10.287.950">
    <property type="entry name" value="Methyl-accepting chemotaxis protein"/>
    <property type="match status" value="1"/>
</dbReference>
<feature type="coiled-coil region" evidence="4">
    <location>
        <begin position="464"/>
        <end position="491"/>
    </location>
</feature>
<dbReference type="GO" id="GO:0005886">
    <property type="term" value="C:plasma membrane"/>
    <property type="evidence" value="ECO:0007669"/>
    <property type="project" value="TreeGrafter"/>
</dbReference>
<keyword evidence="1" id="KW-0145">Chemotaxis</keyword>
<protein>
    <submittedName>
        <fullName evidence="7">Putative methyl-accepting chemotaxis protein putative membrane protein</fullName>
    </submittedName>
</protein>
<feature type="domain" description="Methyl-accepting transducer" evidence="6">
    <location>
        <begin position="243"/>
        <end position="507"/>
    </location>
</feature>
<comment type="similarity">
    <text evidence="2">Belongs to the methyl-accepting chemotaxis (MCP) protein family.</text>
</comment>
<evidence type="ECO:0000256" key="2">
    <source>
        <dbReference type="ARBA" id="ARBA00029447"/>
    </source>
</evidence>
<dbReference type="InterPro" id="IPR051310">
    <property type="entry name" value="MCP_chemotaxis"/>
</dbReference>
<evidence type="ECO:0000256" key="1">
    <source>
        <dbReference type="ARBA" id="ARBA00022500"/>
    </source>
</evidence>
<keyword evidence="5" id="KW-1133">Transmembrane helix</keyword>
<feature type="transmembrane region" description="Helical" evidence="5">
    <location>
        <begin position="121"/>
        <end position="142"/>
    </location>
</feature>
<evidence type="ECO:0000259" key="6">
    <source>
        <dbReference type="PROSITE" id="PS50111"/>
    </source>
</evidence>
<dbReference type="GO" id="GO:0004888">
    <property type="term" value="F:transmembrane signaling receptor activity"/>
    <property type="evidence" value="ECO:0007669"/>
    <property type="project" value="TreeGrafter"/>
</dbReference>
<feature type="transmembrane region" description="Helical" evidence="5">
    <location>
        <begin position="65"/>
        <end position="85"/>
    </location>
</feature>
<evidence type="ECO:0000256" key="4">
    <source>
        <dbReference type="SAM" id="Coils"/>
    </source>
</evidence>
<keyword evidence="4" id="KW-0175">Coiled coil</keyword>
<dbReference type="InterPro" id="IPR004089">
    <property type="entry name" value="MCPsignal_dom"/>
</dbReference>
<dbReference type="EMBL" id="CP000786">
    <property type="protein sequence ID" value="ABZ97370.1"/>
    <property type="molecule type" value="Genomic_DNA"/>
</dbReference>
<feature type="transmembrane region" description="Helical" evidence="5">
    <location>
        <begin position="149"/>
        <end position="168"/>
    </location>
</feature>
<dbReference type="PROSITE" id="PS50111">
    <property type="entry name" value="CHEMOTAXIS_TRANSDUC_2"/>
    <property type="match status" value="1"/>
</dbReference>
<feature type="transmembrane region" description="Helical" evidence="5">
    <location>
        <begin position="188"/>
        <end position="206"/>
    </location>
</feature>